<organism evidence="1 2">
    <name type="scientific">Enterococcus phoeniculicola ATCC BAA-412</name>
    <dbReference type="NCBI Taxonomy" id="1158610"/>
    <lineage>
        <taxon>Bacteria</taxon>
        <taxon>Bacillati</taxon>
        <taxon>Bacillota</taxon>
        <taxon>Bacilli</taxon>
        <taxon>Lactobacillales</taxon>
        <taxon>Enterococcaceae</taxon>
        <taxon>Enterococcus</taxon>
    </lineage>
</organism>
<evidence type="ECO:0000313" key="2">
    <source>
        <dbReference type="Proteomes" id="UP000013785"/>
    </source>
</evidence>
<protein>
    <submittedName>
        <fullName evidence="1">Uncharacterized protein</fullName>
    </submittedName>
</protein>
<sequence>MRANDFLTAIVIPTVTSEYEGIFLQEKETYIPLARIDIRDHKLIFQFKKNAKQLPMKEIYTKLMIHKTFQLVYLYEDVLTPVYGFHQLENKLIL</sequence>
<dbReference type="RefSeq" id="WP_010768921.1">
    <property type="nucleotide sequence ID" value="NZ_ASWE01000001.1"/>
</dbReference>
<reference evidence="1 2" key="1">
    <citation type="submission" date="2013-02" db="EMBL/GenBank/DDBJ databases">
        <title>The Genome Sequence of Enterococcus phoeniculicola BAA-412.</title>
        <authorList>
            <consortium name="The Broad Institute Genome Sequencing Platform"/>
            <consortium name="The Broad Institute Genome Sequencing Center for Infectious Disease"/>
            <person name="Earl A.M."/>
            <person name="Gilmore M.S."/>
            <person name="Lebreton F."/>
            <person name="Walker B."/>
            <person name="Young S.K."/>
            <person name="Zeng Q."/>
            <person name="Gargeya S."/>
            <person name="Fitzgerald M."/>
            <person name="Haas B."/>
            <person name="Abouelleil A."/>
            <person name="Alvarado L."/>
            <person name="Arachchi H.M."/>
            <person name="Berlin A.M."/>
            <person name="Chapman S.B."/>
            <person name="Dewar J."/>
            <person name="Goldberg J."/>
            <person name="Griggs A."/>
            <person name="Gujja S."/>
            <person name="Hansen M."/>
            <person name="Howarth C."/>
            <person name="Imamovic A."/>
            <person name="Larimer J."/>
            <person name="McCowan C."/>
            <person name="Murphy C."/>
            <person name="Neiman D."/>
            <person name="Pearson M."/>
            <person name="Priest M."/>
            <person name="Roberts A."/>
            <person name="Saif S."/>
            <person name="Shea T."/>
            <person name="Sisk P."/>
            <person name="Sykes S."/>
            <person name="Wortman J."/>
            <person name="Nusbaum C."/>
            <person name="Birren B."/>
        </authorList>
    </citation>
    <scope>NUCLEOTIDE SEQUENCE [LARGE SCALE GENOMIC DNA]</scope>
    <source>
        <strain evidence="1 2">ATCC BAA-412</strain>
    </source>
</reference>
<accession>R3TKI9</accession>
<proteinExistence type="predicted"/>
<dbReference type="AlphaFoldDB" id="R3TKI9"/>
<gene>
    <name evidence="1" type="ORF">UC3_02277</name>
</gene>
<dbReference type="HOGENOM" id="CLU_179171_0_0_9"/>
<dbReference type="EMBL" id="AJAT01000017">
    <property type="protein sequence ID" value="EOL41929.1"/>
    <property type="molecule type" value="Genomic_DNA"/>
</dbReference>
<dbReference type="OrthoDB" id="2191608at2"/>
<dbReference type="Proteomes" id="UP000013785">
    <property type="component" value="Unassembled WGS sequence"/>
</dbReference>
<dbReference type="STRING" id="154621.RV11_GL002637"/>
<name>R3TKI9_9ENTE</name>
<keyword evidence="2" id="KW-1185">Reference proteome</keyword>
<dbReference type="PATRIC" id="fig|1158610.3.peg.2253"/>
<comment type="caution">
    <text evidence="1">The sequence shown here is derived from an EMBL/GenBank/DDBJ whole genome shotgun (WGS) entry which is preliminary data.</text>
</comment>
<evidence type="ECO:0000313" key="1">
    <source>
        <dbReference type="EMBL" id="EOL41929.1"/>
    </source>
</evidence>